<dbReference type="InterPro" id="IPR003593">
    <property type="entry name" value="AAA+_ATPase"/>
</dbReference>
<dbReference type="GO" id="GO:0016887">
    <property type="term" value="F:ATP hydrolysis activity"/>
    <property type="evidence" value="ECO:0007669"/>
    <property type="project" value="InterPro"/>
</dbReference>
<feature type="domain" description="ABC transmembrane type-1" evidence="14">
    <location>
        <begin position="705"/>
        <end position="991"/>
    </location>
</feature>
<evidence type="ECO:0000256" key="7">
    <source>
        <dbReference type="ARBA" id="ARBA00022840"/>
    </source>
</evidence>
<reference evidence="15" key="1">
    <citation type="journal article" date="2018" name="Nat. Plants">
        <title>Whole-genome landscape of Medicago truncatula symbiotic genes.</title>
        <authorList>
            <person name="Pecrix Y."/>
            <person name="Gamas P."/>
            <person name="Carrere S."/>
        </authorList>
    </citation>
    <scope>NUCLEOTIDE SEQUENCE</scope>
    <source>
        <tissue evidence="15">Leaves</tissue>
    </source>
</reference>
<comment type="caution">
    <text evidence="15">The sequence shown here is derived from an EMBL/GenBank/DDBJ whole genome shotgun (WGS) entry which is preliminary data.</text>
</comment>
<protein>
    <submittedName>
        <fullName evidence="15">Putative xenobiotic-transporting ATPase</fullName>
        <ecNumber evidence="15">3.6.3.44</ecNumber>
    </submittedName>
</protein>
<keyword evidence="9 12" id="KW-0472">Membrane</keyword>
<dbReference type="SUPFAM" id="SSF52540">
    <property type="entry name" value="P-loop containing nucleoside triphosphate hydrolases"/>
    <property type="match status" value="2"/>
</dbReference>
<feature type="domain" description="ABC transporter" evidence="13">
    <location>
        <begin position="396"/>
        <end position="632"/>
    </location>
</feature>
<feature type="region of interest" description="Disordered" evidence="11">
    <location>
        <begin position="1"/>
        <end position="49"/>
    </location>
</feature>
<keyword evidence="10" id="KW-0325">Glycoprotein</keyword>
<accession>A0A396J2Q8</accession>
<feature type="transmembrane region" description="Helical" evidence="12">
    <location>
        <begin position="121"/>
        <end position="141"/>
    </location>
</feature>
<dbReference type="PANTHER" id="PTHR43394">
    <property type="entry name" value="ATP-DEPENDENT PERMEASE MDL1, MITOCHONDRIAL"/>
    <property type="match status" value="1"/>
</dbReference>
<gene>
    <name evidence="15" type="ORF">MtrunA17_Chr3g0138211</name>
</gene>
<feature type="transmembrane region" description="Helical" evidence="12">
    <location>
        <begin position="927"/>
        <end position="950"/>
    </location>
</feature>
<feature type="compositionally biased region" description="Basic and acidic residues" evidence="11">
    <location>
        <begin position="37"/>
        <end position="49"/>
    </location>
</feature>
<dbReference type="CDD" id="cd18577">
    <property type="entry name" value="ABC_6TM_Pgp_ABCB1_D1_like"/>
    <property type="match status" value="1"/>
</dbReference>
<dbReference type="Pfam" id="PF00664">
    <property type="entry name" value="ABC_membrane"/>
    <property type="match status" value="2"/>
</dbReference>
<dbReference type="FunFam" id="1.20.1560.10:FF:000044">
    <property type="entry name" value="ABC transporter B family member 9"/>
    <property type="match status" value="1"/>
</dbReference>
<dbReference type="InterPro" id="IPR027417">
    <property type="entry name" value="P-loop_NTPase"/>
</dbReference>
<dbReference type="FunFam" id="3.40.50.300:FF:000066">
    <property type="entry name" value="ABC transporter B family member 1"/>
    <property type="match status" value="2"/>
</dbReference>
<dbReference type="Proteomes" id="UP000265566">
    <property type="component" value="Chromosome 3"/>
</dbReference>
<dbReference type="GO" id="GO:0005524">
    <property type="term" value="F:ATP binding"/>
    <property type="evidence" value="ECO:0007669"/>
    <property type="project" value="UniProtKB-KW"/>
</dbReference>
<evidence type="ECO:0000259" key="14">
    <source>
        <dbReference type="PROSITE" id="PS50929"/>
    </source>
</evidence>
<evidence type="ECO:0000256" key="1">
    <source>
        <dbReference type="ARBA" id="ARBA00004651"/>
    </source>
</evidence>
<dbReference type="GO" id="GO:0005886">
    <property type="term" value="C:plasma membrane"/>
    <property type="evidence" value="ECO:0007669"/>
    <property type="project" value="UniProtKB-SubCell"/>
</dbReference>
<evidence type="ECO:0000259" key="13">
    <source>
        <dbReference type="PROSITE" id="PS50893"/>
    </source>
</evidence>
<feature type="transmembrane region" description="Helical" evidence="12">
    <location>
        <begin position="846"/>
        <end position="865"/>
    </location>
</feature>
<dbReference type="SMART" id="SM00382">
    <property type="entry name" value="AAA"/>
    <property type="match status" value="2"/>
</dbReference>
<dbReference type="GO" id="GO:0140359">
    <property type="term" value="F:ABC-type transporter activity"/>
    <property type="evidence" value="ECO:0007669"/>
    <property type="project" value="InterPro"/>
</dbReference>
<dbReference type="EMBL" id="PSQE01000003">
    <property type="protein sequence ID" value="RHN70685.1"/>
    <property type="molecule type" value="Genomic_DNA"/>
</dbReference>
<keyword evidence="15" id="KW-0378">Hydrolase</keyword>
<dbReference type="Gene3D" id="1.20.1560.10">
    <property type="entry name" value="ABC transporter type 1, transmembrane domain"/>
    <property type="match status" value="1"/>
</dbReference>
<dbReference type="CDD" id="cd18578">
    <property type="entry name" value="ABC_6TM_Pgp_ABCB1_D2_like"/>
    <property type="match status" value="1"/>
</dbReference>
<dbReference type="Pfam" id="PF00005">
    <property type="entry name" value="ABC_tran"/>
    <property type="match status" value="2"/>
</dbReference>
<evidence type="ECO:0000313" key="15">
    <source>
        <dbReference type="EMBL" id="RHN70685.1"/>
    </source>
</evidence>
<dbReference type="InterPro" id="IPR036640">
    <property type="entry name" value="ABC1_TM_sf"/>
</dbReference>
<dbReference type="EC" id="3.6.3.44" evidence="15"/>
<keyword evidence="6" id="KW-0547">Nucleotide-binding</keyword>
<feature type="transmembrane region" description="Helical" evidence="12">
    <location>
        <begin position="819"/>
        <end position="840"/>
    </location>
</feature>
<dbReference type="InterPro" id="IPR003439">
    <property type="entry name" value="ABC_transporter-like_ATP-bd"/>
</dbReference>
<feature type="region of interest" description="Disordered" evidence="11">
    <location>
        <begin position="638"/>
        <end position="658"/>
    </location>
</feature>
<dbReference type="PROSITE" id="PS50929">
    <property type="entry name" value="ABC_TM1F"/>
    <property type="match status" value="2"/>
</dbReference>
<dbReference type="SUPFAM" id="SSF90123">
    <property type="entry name" value="ABC transporter transmembrane region"/>
    <property type="match status" value="2"/>
</dbReference>
<feature type="transmembrane region" description="Helical" evidence="12">
    <location>
        <begin position="70"/>
        <end position="94"/>
    </location>
</feature>
<keyword evidence="8 12" id="KW-1133">Transmembrane helix</keyword>
<name>A0A396J2Q8_MEDTR</name>
<keyword evidence="3" id="KW-0813">Transport</keyword>
<dbReference type="PROSITE" id="PS00211">
    <property type="entry name" value="ABC_TRANSPORTER_1"/>
    <property type="match status" value="2"/>
</dbReference>
<dbReference type="Gramene" id="rna19295">
    <property type="protein sequence ID" value="RHN70685.1"/>
    <property type="gene ID" value="gene19295"/>
</dbReference>
<dbReference type="GO" id="GO:0010328">
    <property type="term" value="F:auxin influx transmembrane transporter activity"/>
    <property type="evidence" value="ECO:0007669"/>
    <property type="project" value="UniProtKB-ARBA"/>
</dbReference>
<dbReference type="InterPro" id="IPR017871">
    <property type="entry name" value="ABC_transporter-like_CS"/>
</dbReference>
<keyword evidence="5" id="KW-0677">Repeat</keyword>
<feature type="transmembrane region" description="Helical" evidence="12">
    <location>
        <begin position="223"/>
        <end position="241"/>
    </location>
</feature>
<dbReference type="InterPro" id="IPR011527">
    <property type="entry name" value="ABC1_TM_dom"/>
</dbReference>
<evidence type="ECO:0000256" key="8">
    <source>
        <dbReference type="ARBA" id="ARBA00022989"/>
    </source>
</evidence>
<organism evidence="15">
    <name type="scientific">Medicago truncatula</name>
    <name type="common">Barrel medic</name>
    <name type="synonym">Medicago tribuloides</name>
    <dbReference type="NCBI Taxonomy" id="3880"/>
    <lineage>
        <taxon>Eukaryota</taxon>
        <taxon>Viridiplantae</taxon>
        <taxon>Streptophyta</taxon>
        <taxon>Embryophyta</taxon>
        <taxon>Tracheophyta</taxon>
        <taxon>Spermatophyta</taxon>
        <taxon>Magnoliopsida</taxon>
        <taxon>eudicotyledons</taxon>
        <taxon>Gunneridae</taxon>
        <taxon>Pentapetalae</taxon>
        <taxon>rosids</taxon>
        <taxon>fabids</taxon>
        <taxon>Fabales</taxon>
        <taxon>Fabaceae</taxon>
        <taxon>Papilionoideae</taxon>
        <taxon>50 kb inversion clade</taxon>
        <taxon>NPAAA clade</taxon>
        <taxon>Hologalegina</taxon>
        <taxon>IRL clade</taxon>
        <taxon>Trifolieae</taxon>
        <taxon>Medicago</taxon>
    </lineage>
</organism>
<evidence type="ECO:0000256" key="10">
    <source>
        <dbReference type="ARBA" id="ARBA00023180"/>
    </source>
</evidence>
<evidence type="ECO:0000256" key="3">
    <source>
        <dbReference type="ARBA" id="ARBA00022448"/>
    </source>
</evidence>
<sequence length="1290" mass="139872">MLAKASLDGDITATEMTGSTNHHHLPVSGHENGQEMADMRQDSKKNKVKDQSKKTVPFYKLFSFADSWDYLLMFVGTIGAVGNGVSMPLLTIIIGDAIDAFGGNVNTNQVVHLVSKVSLKFAIMGAGAFFAAFLQVACWMVTGERQAARIRALYLKAILRQDISFFDRETNSVEVVGRISGDTVLIQDAMGEKVGKFIQYVSSFLGGLVVAFIKGWLLSLVLLSSLPLLVLSGSIMSFAFAKMASRGQAAYSEAATIVDRIIGSIRTVASFTGEKQAITQYNQSLTKSYIIGLQEGLAIGLGLGLVRLFVYCSYALAVWFGGKMILAKGYTGGEVISVFFAVLTGSLSLGQASPSLTAFAAGQAAAIKMFEIIKRQPNIDAYDTAGRQLDDISGDIELREVCFGYPSRPNEMIFDALSISISSGTTAALVGQSGSGKSTVISLIERFYDPQGGEILIDNINLKEFQLKWIRQKIGLVSQEPVLFTCSIKENIAYGKDGATDEEIRAATELAKAAIFIDKFPHGLDTMVGEHGAQLSGGQKQRIAIARAILKDPRILLLDEATSALDAESERVVQETLERIMINRTMIIVAHRLSTIRNADIIAVIHQGKVVEKGTHDELTNDPDGAYSQLIRLQEIKKDSSEQHGANDSDKLETFVESGRESRPTALEGVSEFLPSAAASHKSKTPDVPFLRLAYLNKPEIPALLIGTLAAAVIGAMQPILGLLVSKMINTFFEPADELRKDVNFWALMFVFFSVASFVFQPLRSYFFAVAGSKLIKRIRLMCFEKIIHMEVGWFDKAENSSGALGARLSTDAASIRTLVGDALGLLVQDIATVITALVIGFETSWQLSLIILVLLPLLLVNGHLQIKSMQGFSTDARKQYEEASQVANDAVGNIRTVSAFCAEEKVMELYQKKCVVPVQTGKRQGIVSGVGFGLSIFFMFCVYACSFYAGAQLVKNGKTSISDVFQVFFSLTMAAVAIAQSGFMAVGASKAKSSVASIFAILDQESKIDSSEESGMTLEDVKGDIEFHHVTFKYPTRPDVHIFKDLSLTIHSGQNSLSNNPSIENQTVALVGESGSGKSTVISLLQRFYDPDSGQIKLDGTEIQKLQLRWFRQQMGLVTQEPVLFNDTVRANIAYGKGGNATEAEIIAAAKLANAHKFISSLQQGYDTIVGERGIQLSGGQKQRVAIARAIVKNPRILLLDEATSALDAESEKVVHDALDRLRVDRTTIVVAHRLSTIKGSNSIAVVKNGVIEEKGKHETLLNKSGTYASLVALHTTSTTKGGTYCNRI</sequence>
<dbReference type="FunFam" id="1.20.1560.10:FF:000009">
    <property type="entry name" value="ABC transporter B family member 1"/>
    <property type="match status" value="1"/>
</dbReference>
<dbReference type="CDD" id="cd03249">
    <property type="entry name" value="ABC_MTABC3_MDL1_MDL2"/>
    <property type="match status" value="2"/>
</dbReference>
<evidence type="ECO:0000256" key="4">
    <source>
        <dbReference type="ARBA" id="ARBA00022692"/>
    </source>
</evidence>
<keyword evidence="4 12" id="KW-0812">Transmembrane</keyword>
<feature type="transmembrane region" description="Helical" evidence="12">
    <location>
        <begin position="745"/>
        <end position="772"/>
    </location>
</feature>
<feature type="transmembrane region" description="Helical" evidence="12">
    <location>
        <begin position="965"/>
        <end position="987"/>
    </location>
</feature>
<proteinExistence type="inferred from homology"/>
<keyword evidence="7" id="KW-0067">ATP-binding</keyword>
<feature type="domain" description="ABC transmembrane type-1" evidence="14">
    <location>
        <begin position="74"/>
        <end position="361"/>
    </location>
</feature>
<comment type="similarity">
    <text evidence="2">Belongs to the ABC transporter superfamily. ABCB family. Multidrug resistance exporter (TC 3.A.1.201) subfamily.</text>
</comment>
<feature type="transmembrane region" description="Helical" evidence="12">
    <location>
        <begin position="701"/>
        <end position="725"/>
    </location>
</feature>
<dbReference type="InterPro" id="IPR039421">
    <property type="entry name" value="Type_1_exporter"/>
</dbReference>
<evidence type="ECO:0000256" key="12">
    <source>
        <dbReference type="SAM" id="Phobius"/>
    </source>
</evidence>
<feature type="transmembrane region" description="Helical" evidence="12">
    <location>
        <begin position="197"/>
        <end position="217"/>
    </location>
</feature>
<comment type="subcellular location">
    <subcellularLocation>
        <location evidence="1">Cell membrane</location>
        <topology evidence="1">Multi-pass membrane protein</topology>
    </subcellularLocation>
</comment>
<evidence type="ECO:0000256" key="5">
    <source>
        <dbReference type="ARBA" id="ARBA00022737"/>
    </source>
</evidence>
<dbReference type="GO" id="GO:0010329">
    <property type="term" value="F:auxin efflux transmembrane transporter activity"/>
    <property type="evidence" value="ECO:0007669"/>
    <property type="project" value="UniProtKB-ARBA"/>
</dbReference>
<dbReference type="Gene3D" id="3.40.50.300">
    <property type="entry name" value="P-loop containing nucleotide triphosphate hydrolases"/>
    <property type="match status" value="2"/>
</dbReference>
<feature type="domain" description="ABC transporter" evidence="13">
    <location>
        <begin position="1026"/>
        <end position="1275"/>
    </location>
</feature>
<evidence type="ECO:0000256" key="2">
    <source>
        <dbReference type="ARBA" id="ARBA00007577"/>
    </source>
</evidence>
<evidence type="ECO:0000256" key="9">
    <source>
        <dbReference type="ARBA" id="ARBA00023136"/>
    </source>
</evidence>
<dbReference type="PANTHER" id="PTHR43394:SF16">
    <property type="entry name" value="ABC TRANSPORTER B FAMILY MEMBER 4-LIKE ISOFORM X1"/>
    <property type="match status" value="1"/>
</dbReference>
<evidence type="ECO:0000256" key="6">
    <source>
        <dbReference type="ARBA" id="ARBA00022741"/>
    </source>
</evidence>
<dbReference type="PROSITE" id="PS50893">
    <property type="entry name" value="ABC_TRANSPORTER_2"/>
    <property type="match status" value="2"/>
</dbReference>
<evidence type="ECO:0000256" key="11">
    <source>
        <dbReference type="SAM" id="MobiDB-lite"/>
    </source>
</evidence>
<feature type="transmembrane region" description="Helical" evidence="12">
    <location>
        <begin position="297"/>
        <end position="320"/>
    </location>
</feature>